<keyword evidence="3" id="KW-1185">Reference proteome</keyword>
<organism evidence="2 3">
    <name type="scientific">Clostridium intestinale URNW</name>
    <dbReference type="NCBI Taxonomy" id="1294142"/>
    <lineage>
        <taxon>Bacteria</taxon>
        <taxon>Bacillati</taxon>
        <taxon>Bacillota</taxon>
        <taxon>Clostridia</taxon>
        <taxon>Eubacteriales</taxon>
        <taxon>Clostridiaceae</taxon>
        <taxon>Clostridium</taxon>
    </lineage>
</organism>
<dbReference type="eggNOG" id="ENOG5032TUU">
    <property type="taxonomic scope" value="Bacteria"/>
</dbReference>
<feature type="chain" id="PRO_5004632850" evidence="1">
    <location>
        <begin position="22"/>
        <end position="164"/>
    </location>
</feature>
<dbReference type="Proteomes" id="UP000016721">
    <property type="component" value="Unassembled WGS sequence"/>
</dbReference>
<dbReference type="AlphaFoldDB" id="U2PV76"/>
<evidence type="ECO:0000256" key="1">
    <source>
        <dbReference type="SAM" id="SignalP"/>
    </source>
</evidence>
<dbReference type="RefSeq" id="WP_021802619.1">
    <property type="nucleotide sequence ID" value="NZ_KI273145.1"/>
</dbReference>
<proteinExistence type="predicted"/>
<comment type="caution">
    <text evidence="2">The sequence shown here is derived from an EMBL/GenBank/DDBJ whole genome shotgun (WGS) entry which is preliminary data.</text>
</comment>
<sequence>MKILISTITALNLLLSNGSSVAPSNVNRSPRIIDAFILAYDAMIKGNNEPILDYLILDMESIYFTDTTAEERQKAIQYFQKYNKPVLNASLFKLQQIGLADEIGNLKMKGTLLMMTSVQSGEKQELIVEGYKYYGPVGAARFKITLDVINDKWQVIKVDLLSIS</sequence>
<name>U2PV76_9CLOT</name>
<dbReference type="OrthoDB" id="1913826at2"/>
<gene>
    <name evidence="2" type="ORF">CINTURNW_2632</name>
</gene>
<keyword evidence="1" id="KW-0732">Signal</keyword>
<dbReference type="PATRIC" id="fig|1294142.3.peg.2723"/>
<protein>
    <submittedName>
        <fullName evidence="2">Dipeptide ABC transporter substrate-binding protein</fullName>
    </submittedName>
</protein>
<reference evidence="2 3" key="1">
    <citation type="journal article" date="2013" name="Genome Announc.">
        <title>Draft Genome Sequence of the Hydrogen- and Ethanol-Producing Bacterium Clostridium intestinale Strain URNW.</title>
        <authorList>
            <person name="Lal S."/>
            <person name="Ramachandran U."/>
            <person name="Zhang X."/>
            <person name="Sparling R."/>
            <person name="Levin D.B."/>
        </authorList>
    </citation>
    <scope>NUCLEOTIDE SEQUENCE [LARGE SCALE GENOMIC DNA]</scope>
    <source>
        <strain evidence="2 3">URNW</strain>
    </source>
</reference>
<evidence type="ECO:0000313" key="2">
    <source>
        <dbReference type="EMBL" id="ERK30350.1"/>
    </source>
</evidence>
<dbReference type="EMBL" id="APJA01000012">
    <property type="protein sequence ID" value="ERK30350.1"/>
    <property type="molecule type" value="Genomic_DNA"/>
</dbReference>
<dbReference type="HOGENOM" id="CLU_1640839_0_0_9"/>
<feature type="signal peptide" evidence="1">
    <location>
        <begin position="1"/>
        <end position="21"/>
    </location>
</feature>
<accession>U2PV76</accession>
<evidence type="ECO:0000313" key="3">
    <source>
        <dbReference type="Proteomes" id="UP000016721"/>
    </source>
</evidence>